<dbReference type="Pfam" id="PF13432">
    <property type="entry name" value="TPR_16"/>
    <property type="match status" value="1"/>
</dbReference>
<protein>
    <recommendedName>
        <fullName evidence="5">Tetratricopeptide repeat protein</fullName>
    </recommendedName>
</protein>
<name>A0ABT3Q908_9PROT</name>
<comment type="caution">
    <text evidence="3">The sequence shown here is derived from an EMBL/GenBank/DDBJ whole genome shotgun (WGS) entry which is preliminary data.</text>
</comment>
<dbReference type="Gene3D" id="1.25.40.10">
    <property type="entry name" value="Tetratricopeptide repeat domain"/>
    <property type="match status" value="1"/>
</dbReference>
<organism evidence="3 4">
    <name type="scientific">Acetobacter farinalis</name>
    <dbReference type="NCBI Taxonomy" id="1260984"/>
    <lineage>
        <taxon>Bacteria</taxon>
        <taxon>Pseudomonadati</taxon>
        <taxon>Pseudomonadota</taxon>
        <taxon>Alphaproteobacteria</taxon>
        <taxon>Acetobacterales</taxon>
        <taxon>Acetobacteraceae</taxon>
        <taxon>Acetobacter</taxon>
    </lineage>
</organism>
<evidence type="ECO:0008006" key="5">
    <source>
        <dbReference type="Google" id="ProtNLM"/>
    </source>
</evidence>
<dbReference type="EMBL" id="JAPIUX010000013">
    <property type="protein sequence ID" value="MCX2561760.1"/>
    <property type="molecule type" value="Genomic_DNA"/>
</dbReference>
<sequence length="299" mass="31973">MQGPAFSGWLLAHDMRATRFSGFRKSGFLRSGALMAAGLLLNVSAPGFAAGQTARAPAQHPSAPHSSTPHPAARKEHPRHAPAPASPAAAPARARTAPGTPAKSPARTTAQPPVQTPPAQTAPVPPPPQPGTTPRKKLTRPERIAALADQLVQAKTPEDAQRLEARLEELRAHGLSPTTQLLLRRAEKDSQADKPDDAVEDLGDALALQPDKAILWRSRAQMRLAAGDYAGAITDLGESLQRDSRDARSWGLLSTVEEQRKDAPAALKAWQKVLELNPMADKNHKRLDALHIKAFGQPT</sequence>
<feature type="compositionally biased region" description="Low complexity" evidence="2">
    <location>
        <begin position="82"/>
        <end position="122"/>
    </location>
</feature>
<accession>A0ABT3Q908</accession>
<evidence type="ECO:0000313" key="4">
    <source>
        <dbReference type="Proteomes" id="UP001526446"/>
    </source>
</evidence>
<proteinExistence type="predicted"/>
<reference evidence="3 4" key="1">
    <citation type="submission" date="2022-11" db="EMBL/GenBank/DDBJ databases">
        <title>Genome sequencing of Acetobacter type strain.</title>
        <authorList>
            <person name="Heo J."/>
            <person name="Lee D."/>
            <person name="Han B.-H."/>
            <person name="Hong S.-B."/>
            <person name="Kwon S.-W."/>
        </authorList>
    </citation>
    <scope>NUCLEOTIDE SEQUENCE [LARGE SCALE GENOMIC DNA]</scope>
    <source>
        <strain evidence="3 4">KACC 21251</strain>
    </source>
</reference>
<dbReference type="PROSITE" id="PS50005">
    <property type="entry name" value="TPR"/>
    <property type="match status" value="1"/>
</dbReference>
<dbReference type="InterPro" id="IPR019734">
    <property type="entry name" value="TPR_rpt"/>
</dbReference>
<evidence type="ECO:0000313" key="3">
    <source>
        <dbReference type="EMBL" id="MCX2561760.1"/>
    </source>
</evidence>
<dbReference type="Proteomes" id="UP001526446">
    <property type="component" value="Unassembled WGS sequence"/>
</dbReference>
<feature type="repeat" description="TPR" evidence="1">
    <location>
        <begin position="247"/>
        <end position="280"/>
    </location>
</feature>
<feature type="compositionally biased region" description="Low complexity" evidence="2">
    <location>
        <begin position="56"/>
        <end position="71"/>
    </location>
</feature>
<feature type="region of interest" description="Disordered" evidence="2">
    <location>
        <begin position="52"/>
        <end position="139"/>
    </location>
</feature>
<keyword evidence="1" id="KW-0802">TPR repeat</keyword>
<keyword evidence="4" id="KW-1185">Reference proteome</keyword>
<dbReference type="SMART" id="SM00028">
    <property type="entry name" value="TPR"/>
    <property type="match status" value="3"/>
</dbReference>
<dbReference type="InterPro" id="IPR011990">
    <property type="entry name" value="TPR-like_helical_dom_sf"/>
</dbReference>
<dbReference type="SUPFAM" id="SSF48452">
    <property type="entry name" value="TPR-like"/>
    <property type="match status" value="1"/>
</dbReference>
<dbReference type="RefSeq" id="WP_166122392.1">
    <property type="nucleotide sequence ID" value="NZ_JAPIUX010000013.1"/>
</dbReference>
<evidence type="ECO:0000256" key="2">
    <source>
        <dbReference type="SAM" id="MobiDB-lite"/>
    </source>
</evidence>
<gene>
    <name evidence="3" type="ORF">OQ252_10180</name>
</gene>
<evidence type="ECO:0000256" key="1">
    <source>
        <dbReference type="PROSITE-ProRule" id="PRU00339"/>
    </source>
</evidence>